<dbReference type="Pfam" id="PF00512">
    <property type="entry name" value="HisKA"/>
    <property type="match status" value="1"/>
</dbReference>
<protein>
    <recommendedName>
        <fullName evidence="2">histidine kinase</fullName>
        <ecNumber evidence="2">2.7.13.3</ecNumber>
    </recommendedName>
</protein>
<dbReference type="InterPro" id="IPR050736">
    <property type="entry name" value="Sensor_HK_Regulatory"/>
</dbReference>
<dbReference type="SMART" id="SM00387">
    <property type="entry name" value="HATPase_c"/>
    <property type="match status" value="1"/>
</dbReference>
<evidence type="ECO:0000259" key="7">
    <source>
        <dbReference type="PROSITE" id="PS50109"/>
    </source>
</evidence>
<dbReference type="InterPro" id="IPR003661">
    <property type="entry name" value="HisK_dim/P_dom"/>
</dbReference>
<evidence type="ECO:0000256" key="1">
    <source>
        <dbReference type="ARBA" id="ARBA00000085"/>
    </source>
</evidence>
<evidence type="ECO:0000256" key="5">
    <source>
        <dbReference type="ARBA" id="ARBA00022777"/>
    </source>
</evidence>
<dbReference type="SMART" id="SM00388">
    <property type="entry name" value="HisKA"/>
    <property type="match status" value="1"/>
</dbReference>
<organism evidence="9 10">
    <name type="scientific">Halonotius pteroides</name>
    <dbReference type="NCBI Taxonomy" id="268735"/>
    <lineage>
        <taxon>Archaea</taxon>
        <taxon>Methanobacteriati</taxon>
        <taxon>Methanobacteriota</taxon>
        <taxon>Stenosarchaea group</taxon>
        <taxon>Halobacteria</taxon>
        <taxon>Halobacteriales</taxon>
        <taxon>Haloferacaceae</taxon>
        <taxon>Halonotius</taxon>
    </lineage>
</organism>
<sequence length="480" mass="53152">MSDDPSEVITESVIRATGNQNREAIVVDETLTVRERSNTIDFNIAVDAPLPELCQSGRVFELPSNSDREPSEELDLFDTVLKDRTPLTGQYAITGDNGLTEYVTIDGEPLTGKSDATLGLFIVDITTRQEGLREAHNRLNTIVKALGDPVYVCDSDPKFTYVNDAFADLTGYTKDELMNSHPHLLKSHESQKRVREAIRDILSDDGPADKTVEVEIKTKGGDVIVCEDHIGVLLQDGLYNGAAGVLRDISTRKKQREQVRQQKEQLEQFVSILTHDIRNPLNIIDGYSQQLKTEENASQVMKIERAAGRMRALIDDTLALYNESGAAEDLSYVSISEIADRAWQSVETADADLHIRDELTIECNPDRMCRMFENLYRNAIEHNDESVTIEVEEYSAIGTSTRSNCGGFYLADNGTGIDPDDREKVFEYGETSSQNGTGLGLPIVKRVADAHGWDIKIMDSSTGGAKFVFMGVEVGKSNTS</sequence>
<dbReference type="InterPro" id="IPR013767">
    <property type="entry name" value="PAS_fold"/>
</dbReference>
<reference evidence="9 10" key="1">
    <citation type="submission" date="2018-06" db="EMBL/GenBank/DDBJ databases">
        <title>Halonotius sp. F13-13 a new haloarchaeeon isolated from a solar saltern from Isla Cristina, Huelva, Spain.</title>
        <authorList>
            <person name="Duran-Viseras A."/>
            <person name="Sanchez-Porro C."/>
            <person name="Ventosa A."/>
        </authorList>
    </citation>
    <scope>NUCLEOTIDE SEQUENCE [LARGE SCALE GENOMIC DNA]</scope>
    <source>
        <strain evidence="9 10">CECT 7525</strain>
    </source>
</reference>
<comment type="catalytic activity">
    <reaction evidence="1">
        <text>ATP + protein L-histidine = ADP + protein N-phospho-L-histidine.</text>
        <dbReference type="EC" id="2.7.13.3"/>
    </reaction>
</comment>
<dbReference type="Gene3D" id="1.10.287.130">
    <property type="match status" value="1"/>
</dbReference>
<keyword evidence="3" id="KW-0597">Phosphoprotein</keyword>
<evidence type="ECO:0000313" key="10">
    <source>
        <dbReference type="Proteomes" id="UP000281564"/>
    </source>
</evidence>
<evidence type="ECO:0000256" key="4">
    <source>
        <dbReference type="ARBA" id="ARBA00022679"/>
    </source>
</evidence>
<dbReference type="SUPFAM" id="SSF47384">
    <property type="entry name" value="Homodimeric domain of signal transducing histidine kinase"/>
    <property type="match status" value="1"/>
</dbReference>
<dbReference type="Gene3D" id="3.30.450.20">
    <property type="entry name" value="PAS domain"/>
    <property type="match status" value="1"/>
</dbReference>
<dbReference type="InterPro" id="IPR035965">
    <property type="entry name" value="PAS-like_dom_sf"/>
</dbReference>
<dbReference type="PANTHER" id="PTHR43711">
    <property type="entry name" value="TWO-COMPONENT HISTIDINE KINASE"/>
    <property type="match status" value="1"/>
</dbReference>
<dbReference type="CDD" id="cd00130">
    <property type="entry name" value="PAS"/>
    <property type="match status" value="1"/>
</dbReference>
<comment type="caution">
    <text evidence="9">The sequence shown here is derived from an EMBL/GenBank/DDBJ whole genome shotgun (WGS) entry which is preliminary data.</text>
</comment>
<dbReference type="GO" id="GO:0006355">
    <property type="term" value="P:regulation of DNA-templated transcription"/>
    <property type="evidence" value="ECO:0007669"/>
    <property type="project" value="InterPro"/>
</dbReference>
<dbReference type="Gene3D" id="3.30.565.10">
    <property type="entry name" value="Histidine kinase-like ATPase, C-terminal domain"/>
    <property type="match status" value="1"/>
</dbReference>
<feature type="domain" description="PAS" evidence="8">
    <location>
        <begin position="135"/>
        <end position="205"/>
    </location>
</feature>
<evidence type="ECO:0000259" key="8">
    <source>
        <dbReference type="PROSITE" id="PS50112"/>
    </source>
</evidence>
<dbReference type="Pfam" id="PF02518">
    <property type="entry name" value="HATPase_c"/>
    <property type="match status" value="1"/>
</dbReference>
<dbReference type="PROSITE" id="PS50112">
    <property type="entry name" value="PAS"/>
    <property type="match status" value="1"/>
</dbReference>
<dbReference type="SUPFAM" id="SSF55874">
    <property type="entry name" value="ATPase domain of HSP90 chaperone/DNA topoisomerase II/histidine kinase"/>
    <property type="match status" value="1"/>
</dbReference>
<accession>A0A3A6QNK4</accession>
<dbReference type="Pfam" id="PF00989">
    <property type="entry name" value="PAS"/>
    <property type="match status" value="1"/>
</dbReference>
<dbReference type="EC" id="2.7.13.3" evidence="2"/>
<keyword evidence="10" id="KW-1185">Reference proteome</keyword>
<dbReference type="Proteomes" id="UP000281564">
    <property type="component" value="Unassembled WGS sequence"/>
</dbReference>
<dbReference type="InterPro" id="IPR003594">
    <property type="entry name" value="HATPase_dom"/>
</dbReference>
<dbReference type="RefSeq" id="WP_120084422.1">
    <property type="nucleotide sequence ID" value="NZ_QMDW01000008.1"/>
</dbReference>
<dbReference type="NCBIfam" id="TIGR00229">
    <property type="entry name" value="sensory_box"/>
    <property type="match status" value="1"/>
</dbReference>
<name>A0A3A6QNK4_9EURY</name>
<keyword evidence="5" id="KW-0418">Kinase</keyword>
<evidence type="ECO:0000256" key="2">
    <source>
        <dbReference type="ARBA" id="ARBA00012438"/>
    </source>
</evidence>
<dbReference type="EMBL" id="QMDW01000008">
    <property type="protein sequence ID" value="RJX49930.1"/>
    <property type="molecule type" value="Genomic_DNA"/>
</dbReference>
<evidence type="ECO:0000256" key="3">
    <source>
        <dbReference type="ARBA" id="ARBA00022553"/>
    </source>
</evidence>
<dbReference type="PANTHER" id="PTHR43711:SF1">
    <property type="entry name" value="HISTIDINE KINASE 1"/>
    <property type="match status" value="1"/>
</dbReference>
<dbReference type="InterPro" id="IPR004358">
    <property type="entry name" value="Sig_transdc_His_kin-like_C"/>
</dbReference>
<dbReference type="SUPFAM" id="SSF55785">
    <property type="entry name" value="PYP-like sensor domain (PAS domain)"/>
    <property type="match status" value="1"/>
</dbReference>
<evidence type="ECO:0000256" key="6">
    <source>
        <dbReference type="ARBA" id="ARBA00023012"/>
    </source>
</evidence>
<dbReference type="InterPro" id="IPR005467">
    <property type="entry name" value="His_kinase_dom"/>
</dbReference>
<dbReference type="InterPro" id="IPR036097">
    <property type="entry name" value="HisK_dim/P_sf"/>
</dbReference>
<dbReference type="OrthoDB" id="8127at2157"/>
<gene>
    <name evidence="9" type="ORF">DP106_07420</name>
</gene>
<dbReference type="SMART" id="SM00091">
    <property type="entry name" value="PAS"/>
    <property type="match status" value="1"/>
</dbReference>
<dbReference type="InterPro" id="IPR000014">
    <property type="entry name" value="PAS"/>
</dbReference>
<keyword evidence="4" id="KW-0808">Transferase</keyword>
<feature type="domain" description="Histidine kinase" evidence="7">
    <location>
        <begin position="272"/>
        <end position="469"/>
    </location>
</feature>
<dbReference type="AlphaFoldDB" id="A0A3A6QNK4"/>
<dbReference type="PRINTS" id="PR00344">
    <property type="entry name" value="BCTRLSENSOR"/>
</dbReference>
<evidence type="ECO:0000313" key="9">
    <source>
        <dbReference type="EMBL" id="RJX49930.1"/>
    </source>
</evidence>
<dbReference type="InterPro" id="IPR036890">
    <property type="entry name" value="HATPase_C_sf"/>
</dbReference>
<dbReference type="PROSITE" id="PS50109">
    <property type="entry name" value="HIS_KIN"/>
    <property type="match status" value="1"/>
</dbReference>
<dbReference type="GO" id="GO:0000155">
    <property type="term" value="F:phosphorelay sensor kinase activity"/>
    <property type="evidence" value="ECO:0007669"/>
    <property type="project" value="InterPro"/>
</dbReference>
<dbReference type="CDD" id="cd00082">
    <property type="entry name" value="HisKA"/>
    <property type="match status" value="1"/>
</dbReference>
<keyword evidence="6" id="KW-0902">Two-component regulatory system</keyword>
<proteinExistence type="predicted"/>